<keyword evidence="2" id="KW-1185">Reference proteome</keyword>
<dbReference type="SUPFAM" id="SSF54523">
    <property type="entry name" value="Pili subunits"/>
    <property type="match status" value="1"/>
</dbReference>
<proteinExistence type="predicted"/>
<reference evidence="1 2" key="1">
    <citation type="submission" date="2020-10" db="EMBL/GenBank/DDBJ databases">
        <title>Phylogeny of dyella-like bacteria.</title>
        <authorList>
            <person name="Fu J."/>
        </authorList>
    </citation>
    <scope>NUCLEOTIDE SEQUENCE [LARGE SCALE GENOMIC DNA]</scope>
    <source>
        <strain evidence="1 2">DHG40</strain>
    </source>
</reference>
<evidence type="ECO:0000313" key="1">
    <source>
        <dbReference type="EMBL" id="MFK2853456.1"/>
    </source>
</evidence>
<dbReference type="InterPro" id="IPR012902">
    <property type="entry name" value="N_methyl_site"/>
</dbReference>
<name>A0ABW8IE64_9GAMM</name>
<dbReference type="PROSITE" id="PS00409">
    <property type="entry name" value="PROKAR_NTER_METHYL"/>
    <property type="match status" value="1"/>
</dbReference>
<dbReference type="Proteomes" id="UP001620409">
    <property type="component" value="Unassembled WGS sequence"/>
</dbReference>
<protein>
    <submittedName>
        <fullName evidence="1">Prepilin-type N-terminal cleavage/methylation domain-containing protein</fullName>
    </submittedName>
</protein>
<dbReference type="Gene3D" id="3.30.700.10">
    <property type="entry name" value="Glycoprotein, Type 4 Pilin"/>
    <property type="match status" value="1"/>
</dbReference>
<dbReference type="InterPro" id="IPR045584">
    <property type="entry name" value="Pilin-like"/>
</dbReference>
<dbReference type="NCBIfam" id="TIGR02532">
    <property type="entry name" value="IV_pilin_GFxxxE"/>
    <property type="match status" value="1"/>
</dbReference>
<dbReference type="RefSeq" id="WP_380016686.1">
    <property type="nucleotide sequence ID" value="NZ_JADIKI010000021.1"/>
</dbReference>
<organism evidence="1 2">
    <name type="scientific">Dyella humi</name>
    <dbReference type="NCBI Taxonomy" id="1770547"/>
    <lineage>
        <taxon>Bacteria</taxon>
        <taxon>Pseudomonadati</taxon>
        <taxon>Pseudomonadota</taxon>
        <taxon>Gammaproteobacteria</taxon>
        <taxon>Lysobacterales</taxon>
        <taxon>Rhodanobacteraceae</taxon>
        <taxon>Dyella</taxon>
    </lineage>
</organism>
<accession>A0ABW8IE64</accession>
<sequence>MTMHRNGKTKGFTLIEMMVTIGLVAFLLTLGVPLAREWVQSAHQRDAANILNEALGRAKALALRNPQGLTDQTLPAAAVCLIGGKLSVVSAGTKNTACGANIEWTKPLSSDASVVLTTTNIPFQCVAYNERGVALVTSVSNLSCTQAWLDVNVGSEETLNVQLP</sequence>
<dbReference type="Pfam" id="PF07963">
    <property type="entry name" value="N_methyl"/>
    <property type="match status" value="1"/>
</dbReference>
<gene>
    <name evidence="1" type="ORF">ISP18_02450</name>
</gene>
<dbReference type="EMBL" id="JADIKI010000021">
    <property type="protein sequence ID" value="MFK2853456.1"/>
    <property type="molecule type" value="Genomic_DNA"/>
</dbReference>
<evidence type="ECO:0000313" key="2">
    <source>
        <dbReference type="Proteomes" id="UP001620409"/>
    </source>
</evidence>
<comment type="caution">
    <text evidence="1">The sequence shown here is derived from an EMBL/GenBank/DDBJ whole genome shotgun (WGS) entry which is preliminary data.</text>
</comment>